<dbReference type="GO" id="GO:0031157">
    <property type="term" value="P:regulation of aggregate size involved in sorocarp development"/>
    <property type="evidence" value="ECO:0007669"/>
    <property type="project" value="InterPro"/>
</dbReference>
<feature type="domain" description="Monalysin Pore-forming" evidence="1">
    <location>
        <begin position="45"/>
        <end position="225"/>
    </location>
</feature>
<organism evidence="2 3">
    <name type="scientific">Cavenderia fasciculata</name>
    <name type="common">Slime mold</name>
    <name type="synonym">Dictyostelium fasciculatum</name>
    <dbReference type="NCBI Taxonomy" id="261658"/>
    <lineage>
        <taxon>Eukaryota</taxon>
        <taxon>Amoebozoa</taxon>
        <taxon>Evosea</taxon>
        <taxon>Eumycetozoa</taxon>
        <taxon>Dictyostelia</taxon>
        <taxon>Acytosteliales</taxon>
        <taxon>Cavenderiaceae</taxon>
        <taxon>Cavenderia</taxon>
    </lineage>
</organism>
<accession>F4QDF5</accession>
<proteinExistence type="predicted"/>
<dbReference type="Pfam" id="PF18063">
    <property type="entry name" value="BB_PF"/>
    <property type="match status" value="1"/>
</dbReference>
<dbReference type="PANTHER" id="PTHR35884:SF1">
    <property type="entry name" value="MONALYSIN BETA BARREL PORE-FORMING DOMAIN-CONTAINING PROTEIN-RELATED"/>
    <property type="match status" value="1"/>
</dbReference>
<dbReference type="GeneID" id="14866549"/>
<dbReference type="AlphaFoldDB" id="F4QDF5"/>
<dbReference type="PANTHER" id="PTHR35884">
    <property type="entry name" value="SMALL AGGREGATE FORMATION PROTEIN"/>
    <property type="match status" value="1"/>
</dbReference>
<name>F4QDF5_CACFS</name>
<evidence type="ECO:0000259" key="1">
    <source>
        <dbReference type="Pfam" id="PF18063"/>
    </source>
</evidence>
<keyword evidence="3" id="KW-1185">Reference proteome</keyword>
<evidence type="ECO:0000313" key="3">
    <source>
        <dbReference type="Proteomes" id="UP000007797"/>
    </source>
</evidence>
<gene>
    <name evidence="2" type="ORF">DFA_12350</name>
</gene>
<dbReference type="RefSeq" id="XP_004366093.1">
    <property type="nucleotide sequence ID" value="XM_004366036.1"/>
</dbReference>
<sequence>MIQQPDLQGEEEDESNSKFIKDIKSLATTNSSIIMEPDPFDLENSQMVSSEVGIDQLLKLKEDAIDQFVMINASLDLVHDTSFYDGVISIKPVAIYNKYLGYETVLEPTKHTVTYYKGYIPKGHWVSSIIHASDNVNQVTNKFKYNGEEIPNETQVQKIVDLKEAGTYMFFQTLIKYGVRQVIDGTLSGFIVVTVYRDDVFATPIDKVKYEPPNYYECLNYLHGKGISRWNEL</sequence>
<dbReference type="KEGG" id="dfa:DFA_12350"/>
<protein>
    <recommendedName>
        <fullName evidence="1">Monalysin Pore-forming domain-containing protein</fullName>
    </recommendedName>
</protein>
<evidence type="ECO:0000313" key="2">
    <source>
        <dbReference type="EMBL" id="EGG14573.1"/>
    </source>
</evidence>
<dbReference type="InterPro" id="IPR038768">
    <property type="entry name" value="SmlA"/>
</dbReference>
<dbReference type="InterPro" id="IPR040927">
    <property type="entry name" value="PF_Monalysin"/>
</dbReference>
<dbReference type="Proteomes" id="UP000007797">
    <property type="component" value="Unassembled WGS sequence"/>
</dbReference>
<reference evidence="3" key="1">
    <citation type="journal article" date="2011" name="Genome Res.">
        <title>Phylogeny-wide analysis of social amoeba genomes highlights ancient origins for complex intercellular communication.</title>
        <authorList>
            <person name="Heidel A.J."/>
            <person name="Lawal H.M."/>
            <person name="Felder M."/>
            <person name="Schilde C."/>
            <person name="Helps N.R."/>
            <person name="Tunggal B."/>
            <person name="Rivero F."/>
            <person name="John U."/>
            <person name="Schleicher M."/>
            <person name="Eichinger L."/>
            <person name="Platzer M."/>
            <person name="Noegel A.A."/>
            <person name="Schaap P."/>
            <person name="Gloeckner G."/>
        </authorList>
    </citation>
    <scope>NUCLEOTIDE SEQUENCE [LARGE SCALE GENOMIC DNA]</scope>
    <source>
        <strain evidence="3">SH3</strain>
    </source>
</reference>
<dbReference type="EMBL" id="GL883029">
    <property type="protein sequence ID" value="EGG14573.1"/>
    <property type="molecule type" value="Genomic_DNA"/>
</dbReference>